<dbReference type="GO" id="GO:0003723">
    <property type="term" value="F:RNA binding"/>
    <property type="evidence" value="ECO:0007669"/>
    <property type="project" value="InterPro"/>
</dbReference>
<evidence type="ECO:0000313" key="4">
    <source>
        <dbReference type="EMBL" id="RHZ08405.1"/>
    </source>
</evidence>
<dbReference type="InterPro" id="IPR036430">
    <property type="entry name" value="RNase_T2-like_sf"/>
</dbReference>
<dbReference type="InterPro" id="IPR001568">
    <property type="entry name" value="RNase_T2-like"/>
</dbReference>
<dbReference type="EMBL" id="QUTC01002135">
    <property type="protein sequence ID" value="RHY75096.1"/>
    <property type="molecule type" value="Genomic_DNA"/>
</dbReference>
<dbReference type="PANTHER" id="PTHR11240">
    <property type="entry name" value="RIBONUCLEASE T2"/>
    <property type="match status" value="1"/>
</dbReference>
<dbReference type="GO" id="GO:0033897">
    <property type="term" value="F:ribonuclease T2 activity"/>
    <property type="evidence" value="ECO:0007669"/>
    <property type="project" value="InterPro"/>
</dbReference>
<dbReference type="InterPro" id="IPR033130">
    <property type="entry name" value="RNase_T2_His_AS_2"/>
</dbReference>
<dbReference type="PROSITE" id="PS00531">
    <property type="entry name" value="RNASE_T2_2"/>
    <property type="match status" value="1"/>
</dbReference>
<dbReference type="GO" id="GO:0006401">
    <property type="term" value="P:RNA catabolic process"/>
    <property type="evidence" value="ECO:0007669"/>
    <property type="project" value="TreeGrafter"/>
</dbReference>
<name>A0A397E8V2_APHAT</name>
<dbReference type="EMBL" id="QUTF01015846">
    <property type="protein sequence ID" value="RHZ08405.1"/>
    <property type="molecule type" value="Genomic_DNA"/>
</dbReference>
<evidence type="ECO:0000313" key="5">
    <source>
        <dbReference type="Proteomes" id="UP000265716"/>
    </source>
</evidence>
<proteinExistence type="inferred from homology"/>
<evidence type="ECO:0000256" key="2">
    <source>
        <dbReference type="RuleBase" id="RU004328"/>
    </source>
</evidence>
<dbReference type="InterPro" id="IPR018188">
    <property type="entry name" value="RNase_T2_His_AS_1"/>
</dbReference>
<dbReference type="Gene3D" id="3.90.730.10">
    <property type="entry name" value="Ribonuclease T2-like"/>
    <property type="match status" value="1"/>
</dbReference>
<reference evidence="5 6" key="1">
    <citation type="submission" date="2018-08" db="EMBL/GenBank/DDBJ databases">
        <title>Aphanomyces genome sequencing and annotation.</title>
        <authorList>
            <person name="Minardi D."/>
            <person name="Oidtmann B."/>
            <person name="Van Der Giezen M."/>
            <person name="Studholme D.J."/>
        </authorList>
    </citation>
    <scope>NUCLEOTIDE SEQUENCE [LARGE SCALE GENOMIC DNA]</scope>
    <source>
        <strain evidence="4 6">FDL457</strain>
        <strain evidence="3 5">SA</strain>
    </source>
</reference>
<evidence type="ECO:0000313" key="6">
    <source>
        <dbReference type="Proteomes" id="UP000286510"/>
    </source>
</evidence>
<dbReference type="SUPFAM" id="SSF55895">
    <property type="entry name" value="Ribonuclease Rh-like"/>
    <property type="match status" value="1"/>
</dbReference>
<dbReference type="Proteomes" id="UP000265716">
    <property type="component" value="Unassembled WGS sequence"/>
</dbReference>
<dbReference type="AlphaFoldDB" id="A0A397E8V2"/>
<organism evidence="3 5">
    <name type="scientific">Aphanomyces astaci</name>
    <name type="common">Crayfish plague agent</name>
    <dbReference type="NCBI Taxonomy" id="112090"/>
    <lineage>
        <taxon>Eukaryota</taxon>
        <taxon>Sar</taxon>
        <taxon>Stramenopiles</taxon>
        <taxon>Oomycota</taxon>
        <taxon>Saprolegniomycetes</taxon>
        <taxon>Saprolegniales</taxon>
        <taxon>Verrucalvaceae</taxon>
        <taxon>Aphanomyces</taxon>
    </lineage>
</organism>
<dbReference type="Proteomes" id="UP000286510">
    <property type="component" value="Unassembled WGS sequence"/>
</dbReference>
<dbReference type="PANTHER" id="PTHR11240:SF22">
    <property type="entry name" value="RIBONUCLEASE T2"/>
    <property type="match status" value="1"/>
</dbReference>
<sequence length="328" mass="35967">MMVLMMVLRVIRFPIAIMQAWIYSAVAHSLLVGVEGAVTKAPVWSASTTSESLTGDVIDYPGGWILPQRNQCVDICTKSSPTPTCFVNTTDCIDKKQEPGDYDTLILEQIFLPQYCRDLLDGIDSTVAHRPVAPYPRGIRCLAPVRSILSIHGLWPNYDGGYPSCCNVSSVIRNNPFDPLAFRAQHPRLVRSMAERWSDPTQPRDDALCELWNHEFQKHGLCYASAGEDFNTAAARYFTAAMAVADTVGAATSQIHAWAATESAIVSGADIAQLYRRGVQIDCTNGQLARIRTCWAKDSSQVDCPAPGSCNLAASIRLDAYAPPHPFE</sequence>
<dbReference type="Pfam" id="PF00445">
    <property type="entry name" value="Ribonuclease_T2"/>
    <property type="match status" value="1"/>
</dbReference>
<dbReference type="GO" id="GO:0005576">
    <property type="term" value="C:extracellular region"/>
    <property type="evidence" value="ECO:0007669"/>
    <property type="project" value="TreeGrafter"/>
</dbReference>
<comment type="caution">
    <text evidence="3">The sequence shown here is derived from an EMBL/GenBank/DDBJ whole genome shotgun (WGS) entry which is preliminary data.</text>
</comment>
<comment type="similarity">
    <text evidence="1 2">Belongs to the RNase T2 family.</text>
</comment>
<evidence type="ECO:0000256" key="1">
    <source>
        <dbReference type="ARBA" id="ARBA00007469"/>
    </source>
</evidence>
<dbReference type="VEuPathDB" id="FungiDB:H257_12582"/>
<gene>
    <name evidence="4" type="ORF">DYB26_000283</name>
    <name evidence="3" type="ORF">DYB38_000325</name>
</gene>
<evidence type="ECO:0000313" key="3">
    <source>
        <dbReference type="EMBL" id="RHY75096.1"/>
    </source>
</evidence>
<protein>
    <submittedName>
        <fullName evidence="3">Uncharacterized protein</fullName>
    </submittedName>
</protein>
<accession>A0A397E8V2</accession>
<dbReference type="PROSITE" id="PS00530">
    <property type="entry name" value="RNASE_T2_1"/>
    <property type="match status" value="1"/>
</dbReference>